<dbReference type="InterPro" id="IPR047799">
    <property type="entry name" value="T9SS_OM_PorV"/>
</dbReference>
<dbReference type="Pfam" id="PF19572">
    <property type="entry name" value="PorV"/>
    <property type="match status" value="1"/>
</dbReference>
<sequence>MKKIAILFLLASLQNINAQQTQISTQDSRVITTGVPFLLVAADARAAGLADQGVATSPDAFSQQWNPAKYAFATDKQGFTASYTPYLTDLVNDISLGQATYYNRFNERSAFAVSLRYFGLGEIELRQNADDEPQIVKPNELALDGSYALKLSERFSMSVAGRYIRSALRIPSGESTDSKPASSFAVDIAGYYVGEEAAFSDFNGRLRLGFNFQNMGPKINYDAGASDDNSANFLPANLRIGAGYDFILDDFNKVTLSVELAKLLVPTPQYRVDPVSVEPVDLNGDGDNTDPDETAAALEQYNSNVTAANEENASTRADYNKINWVSGIFSSFGDAPGGFSEELKEFTYSIGTEYLYQDSFAFRLGYFHESPVKGARKFFSLGAGFKYNVVKVDVSYLFSASKVKNPLENTLRFSLSFNFGDKYDDY</sequence>
<dbReference type="RefSeq" id="WP_136151557.1">
    <property type="nucleotide sequence ID" value="NZ_CP038810.1"/>
</dbReference>
<dbReference type="OrthoDB" id="9758448at2"/>
<evidence type="ECO:0000313" key="3">
    <source>
        <dbReference type="EMBL" id="QBZ97606.1"/>
    </source>
</evidence>
<dbReference type="NCBIfam" id="NF033710">
    <property type="entry name" value="T9SS_OM_PorV"/>
    <property type="match status" value="1"/>
</dbReference>
<dbReference type="InterPro" id="IPR045741">
    <property type="entry name" value="PorV"/>
</dbReference>
<keyword evidence="1" id="KW-0732">Signal</keyword>
<dbReference type="Proteomes" id="UP000296862">
    <property type="component" value="Chromosome"/>
</dbReference>
<feature type="chain" id="PRO_5020959303" description="Type IX secretion system protein PorV domain-containing protein" evidence="1">
    <location>
        <begin position="19"/>
        <end position="426"/>
    </location>
</feature>
<dbReference type="AlphaFoldDB" id="A0A4P7PSJ3"/>
<feature type="signal peptide" evidence="1">
    <location>
        <begin position="1"/>
        <end position="18"/>
    </location>
</feature>
<accession>A0A4P7PSJ3</accession>
<evidence type="ECO:0000313" key="4">
    <source>
        <dbReference type="Proteomes" id="UP000296862"/>
    </source>
</evidence>
<dbReference type="NCBIfam" id="NF033709">
    <property type="entry name" value="PorV_fam"/>
    <property type="match status" value="1"/>
</dbReference>
<evidence type="ECO:0000259" key="2">
    <source>
        <dbReference type="Pfam" id="PF19572"/>
    </source>
</evidence>
<protein>
    <recommendedName>
        <fullName evidence="2">Type IX secretion system protein PorV domain-containing protein</fullName>
    </recommendedName>
</protein>
<name>A0A4P7PSJ3_9FLAO</name>
<feature type="domain" description="Type IX secretion system protein PorV" evidence="2">
    <location>
        <begin position="24"/>
        <end position="269"/>
    </location>
</feature>
<organism evidence="3 4">
    <name type="scientific">Flavobacterium sangjuense</name>
    <dbReference type="NCBI Taxonomy" id="2518177"/>
    <lineage>
        <taxon>Bacteria</taxon>
        <taxon>Pseudomonadati</taxon>
        <taxon>Bacteroidota</taxon>
        <taxon>Flavobacteriia</taxon>
        <taxon>Flavobacteriales</taxon>
        <taxon>Flavobacteriaceae</taxon>
        <taxon>Flavobacterium</taxon>
    </lineage>
</organism>
<dbReference type="EMBL" id="CP038810">
    <property type="protein sequence ID" value="QBZ97606.1"/>
    <property type="molecule type" value="Genomic_DNA"/>
</dbReference>
<dbReference type="KEGG" id="fsn:GS03_01103"/>
<gene>
    <name evidence="3" type="ORF">GS03_01103</name>
</gene>
<proteinExistence type="predicted"/>
<dbReference type="Gene3D" id="2.40.160.60">
    <property type="entry name" value="Outer membrane protein transport protein (OMPP1/FadL/TodX)"/>
    <property type="match status" value="1"/>
</dbReference>
<keyword evidence="4" id="KW-1185">Reference proteome</keyword>
<evidence type="ECO:0000256" key="1">
    <source>
        <dbReference type="SAM" id="SignalP"/>
    </source>
</evidence>
<reference evidence="3 4" key="1">
    <citation type="submission" date="2019-04" db="EMBL/GenBank/DDBJ databases">
        <title>Flavobacterium sp. GS03.</title>
        <authorList>
            <person name="Kim H."/>
        </authorList>
    </citation>
    <scope>NUCLEOTIDE SEQUENCE [LARGE SCALE GENOMIC DNA]</scope>
    <source>
        <strain evidence="3 4">GS03</strain>
    </source>
</reference>